<keyword evidence="6" id="KW-0496">Mitochondrion</keyword>
<keyword evidence="3 8" id="KW-0285">Flavoprotein</keyword>
<evidence type="ECO:0000313" key="11">
    <source>
        <dbReference type="EMBL" id="ETN41225.1"/>
    </source>
</evidence>
<reference evidence="11 12" key="1">
    <citation type="submission" date="2013-03" db="EMBL/GenBank/DDBJ databases">
        <title>The Genome Sequence of Phialophora europaea CBS 101466.</title>
        <authorList>
            <consortium name="The Broad Institute Genomics Platform"/>
            <person name="Cuomo C."/>
            <person name="de Hoog S."/>
            <person name="Gorbushina A."/>
            <person name="Walker B."/>
            <person name="Young S.K."/>
            <person name="Zeng Q."/>
            <person name="Gargeya S."/>
            <person name="Fitzgerald M."/>
            <person name="Haas B."/>
            <person name="Abouelleil A."/>
            <person name="Allen A.W."/>
            <person name="Alvarado L."/>
            <person name="Arachchi H.M."/>
            <person name="Berlin A.M."/>
            <person name="Chapman S.B."/>
            <person name="Gainer-Dewar J."/>
            <person name="Goldberg J."/>
            <person name="Griggs A."/>
            <person name="Gujja S."/>
            <person name="Hansen M."/>
            <person name="Howarth C."/>
            <person name="Imamovic A."/>
            <person name="Ireland A."/>
            <person name="Larimer J."/>
            <person name="McCowan C."/>
            <person name="Murphy C."/>
            <person name="Pearson M."/>
            <person name="Poon T.W."/>
            <person name="Priest M."/>
            <person name="Roberts A."/>
            <person name="Saif S."/>
            <person name="Shea T."/>
            <person name="Sisk P."/>
            <person name="Sykes S."/>
            <person name="Wortman J."/>
            <person name="Nusbaum C."/>
            <person name="Birren B."/>
        </authorList>
    </citation>
    <scope>NUCLEOTIDE SEQUENCE [LARGE SCALE GENOMIC DNA]</scope>
    <source>
        <strain evidence="11 12">CBS 101466</strain>
    </source>
</reference>
<feature type="region of interest" description="Disordered" evidence="9">
    <location>
        <begin position="96"/>
        <end position="122"/>
    </location>
</feature>
<comment type="cofactor">
    <cofactor evidence="1 8">
        <name>FAD</name>
        <dbReference type="ChEBI" id="CHEBI:57692"/>
    </cofactor>
</comment>
<dbReference type="HOGENOM" id="CLU_070631_1_0_1"/>
<dbReference type="FunCoup" id="W2RY18">
    <property type="interactions" value="463"/>
</dbReference>
<dbReference type="InterPro" id="IPR017905">
    <property type="entry name" value="ERV/ALR_sulphydryl_oxidase"/>
</dbReference>
<evidence type="ECO:0000256" key="8">
    <source>
        <dbReference type="RuleBase" id="RU371123"/>
    </source>
</evidence>
<dbReference type="STRING" id="1220924.W2RY18"/>
<dbReference type="EC" id="1.8.3.2" evidence="8"/>
<dbReference type="PANTHER" id="PTHR12645:SF0">
    <property type="entry name" value="FAD-LINKED SULFHYDRYL OXIDASE ALR"/>
    <property type="match status" value="1"/>
</dbReference>
<dbReference type="PANTHER" id="PTHR12645">
    <property type="entry name" value="ALR/ERV"/>
    <property type="match status" value="1"/>
</dbReference>
<proteinExistence type="predicted"/>
<dbReference type="FunFam" id="1.20.120.310:FF:000003">
    <property type="entry name" value="Sulfhydryl oxidase"/>
    <property type="match status" value="1"/>
</dbReference>
<comment type="subcellular location">
    <subcellularLocation>
        <location evidence="2">Mitochondrion intermembrane space</location>
    </subcellularLocation>
</comment>
<keyword evidence="12" id="KW-1185">Reference proteome</keyword>
<dbReference type="GO" id="GO:0016971">
    <property type="term" value="F:flavin-dependent sulfhydryl oxidase activity"/>
    <property type="evidence" value="ECO:0007669"/>
    <property type="project" value="InterPro"/>
</dbReference>
<dbReference type="SUPFAM" id="SSF69000">
    <property type="entry name" value="FAD-dependent thiol oxidase"/>
    <property type="match status" value="1"/>
</dbReference>
<dbReference type="eggNOG" id="KOG3355">
    <property type="taxonomic scope" value="Eukaryota"/>
</dbReference>
<dbReference type="GeneID" id="19970499"/>
<sequence length="231" mass="24635">MPSSLDRIFSSAATSPSSQPSAGSSTQPYDTTSDPVVRELPNGYKKLASGIVLDATGKPCRQCTSGSAWMSMMKRTSPNTSNSSSTSRATAGLAGLGAAATTASDPAPSPLQSQGQDDCPPNVEQLGRATWTLLHGMAASYPSTASPSMQATARSFIQTFSQLYPCGYCADDFRDWLKQPGNEVRTEGQDAFGEWACRAHNAVNVKLGKTEFDCALWKERWRDGWRDGSCG</sequence>
<evidence type="ECO:0000256" key="6">
    <source>
        <dbReference type="ARBA" id="ARBA00023128"/>
    </source>
</evidence>
<organism evidence="11 12">
    <name type="scientific">Cyphellophora europaea (strain CBS 101466)</name>
    <name type="common">Phialophora europaea</name>
    <dbReference type="NCBI Taxonomy" id="1220924"/>
    <lineage>
        <taxon>Eukaryota</taxon>
        <taxon>Fungi</taxon>
        <taxon>Dikarya</taxon>
        <taxon>Ascomycota</taxon>
        <taxon>Pezizomycotina</taxon>
        <taxon>Eurotiomycetes</taxon>
        <taxon>Chaetothyriomycetidae</taxon>
        <taxon>Chaetothyriales</taxon>
        <taxon>Cyphellophoraceae</taxon>
        <taxon>Cyphellophora</taxon>
    </lineage>
</organism>
<dbReference type="EMBL" id="KB822719">
    <property type="protein sequence ID" value="ETN41225.1"/>
    <property type="molecule type" value="Genomic_DNA"/>
</dbReference>
<accession>W2RY18</accession>
<dbReference type="GO" id="GO:0005758">
    <property type="term" value="C:mitochondrial intermembrane space"/>
    <property type="evidence" value="ECO:0007669"/>
    <property type="project" value="UniProtKB-SubCell"/>
</dbReference>
<feature type="domain" description="ERV/ALR sulfhydryl oxidase" evidence="10">
    <location>
        <begin position="119"/>
        <end position="221"/>
    </location>
</feature>
<dbReference type="GO" id="GO:0050660">
    <property type="term" value="F:flavin adenine dinucleotide binding"/>
    <property type="evidence" value="ECO:0007669"/>
    <property type="project" value="TreeGrafter"/>
</dbReference>
<dbReference type="AlphaFoldDB" id="W2RY18"/>
<name>W2RY18_CYPE1</name>
<evidence type="ECO:0000256" key="2">
    <source>
        <dbReference type="ARBA" id="ARBA00004569"/>
    </source>
</evidence>
<evidence type="ECO:0000256" key="7">
    <source>
        <dbReference type="ARBA" id="ARBA00023157"/>
    </source>
</evidence>
<dbReference type="InParanoid" id="W2RY18"/>
<dbReference type="OrthoDB" id="17199at2759"/>
<evidence type="ECO:0000256" key="9">
    <source>
        <dbReference type="SAM" id="MobiDB-lite"/>
    </source>
</evidence>
<evidence type="ECO:0000259" key="10">
    <source>
        <dbReference type="PROSITE" id="PS51324"/>
    </source>
</evidence>
<gene>
    <name evidence="11" type="ORF">HMPREF1541_03160</name>
</gene>
<dbReference type="InterPro" id="IPR039799">
    <property type="entry name" value="ALR/ERV"/>
</dbReference>
<dbReference type="Proteomes" id="UP000030752">
    <property type="component" value="Unassembled WGS sequence"/>
</dbReference>
<evidence type="ECO:0000256" key="5">
    <source>
        <dbReference type="ARBA" id="ARBA00023002"/>
    </source>
</evidence>
<feature type="region of interest" description="Disordered" evidence="9">
    <location>
        <begin position="1"/>
        <end position="40"/>
    </location>
</feature>
<dbReference type="PROSITE" id="PS51324">
    <property type="entry name" value="ERV_ALR"/>
    <property type="match status" value="1"/>
</dbReference>
<dbReference type="InterPro" id="IPR036774">
    <property type="entry name" value="ERV/ALR_sulphydryl_oxid_sf"/>
</dbReference>
<protein>
    <recommendedName>
        <fullName evidence="8">Sulfhydryl oxidase</fullName>
        <ecNumber evidence="8">1.8.3.2</ecNumber>
    </recommendedName>
</protein>
<evidence type="ECO:0000313" key="12">
    <source>
        <dbReference type="Proteomes" id="UP000030752"/>
    </source>
</evidence>
<evidence type="ECO:0000256" key="4">
    <source>
        <dbReference type="ARBA" id="ARBA00022827"/>
    </source>
</evidence>
<feature type="compositionally biased region" description="Low complexity" evidence="9">
    <location>
        <begin position="10"/>
        <end position="28"/>
    </location>
</feature>
<dbReference type="RefSeq" id="XP_008715734.1">
    <property type="nucleotide sequence ID" value="XM_008717512.1"/>
</dbReference>
<comment type="catalytic activity">
    <reaction evidence="8">
        <text>2 R'C(R)SH + O2 = R'C(R)S-S(R)CR' + H2O2</text>
        <dbReference type="Rhea" id="RHEA:17357"/>
        <dbReference type="ChEBI" id="CHEBI:15379"/>
        <dbReference type="ChEBI" id="CHEBI:16240"/>
        <dbReference type="ChEBI" id="CHEBI:16520"/>
        <dbReference type="ChEBI" id="CHEBI:17412"/>
        <dbReference type="EC" id="1.8.3.2"/>
    </reaction>
</comment>
<keyword evidence="4 8" id="KW-0274">FAD</keyword>
<feature type="compositionally biased region" description="Low complexity" evidence="9">
    <location>
        <begin position="96"/>
        <end position="106"/>
    </location>
</feature>
<evidence type="ECO:0000256" key="3">
    <source>
        <dbReference type="ARBA" id="ARBA00022630"/>
    </source>
</evidence>
<dbReference type="VEuPathDB" id="FungiDB:HMPREF1541_03160"/>
<keyword evidence="7" id="KW-1015">Disulfide bond</keyword>
<keyword evidence="5 8" id="KW-0560">Oxidoreductase</keyword>
<dbReference type="Pfam" id="PF04777">
    <property type="entry name" value="Evr1_Alr"/>
    <property type="match status" value="1"/>
</dbReference>
<evidence type="ECO:0000256" key="1">
    <source>
        <dbReference type="ARBA" id="ARBA00001974"/>
    </source>
</evidence>
<dbReference type="Gene3D" id="1.20.120.310">
    <property type="entry name" value="ERV/ALR sulfhydryl oxidase domain"/>
    <property type="match status" value="1"/>
</dbReference>